<dbReference type="SUPFAM" id="SSF52540">
    <property type="entry name" value="P-loop containing nucleoside triphosphate hydrolases"/>
    <property type="match status" value="1"/>
</dbReference>
<evidence type="ECO:0000256" key="5">
    <source>
        <dbReference type="ARBA" id="ARBA00022741"/>
    </source>
</evidence>
<dbReference type="OrthoDB" id="9795716at2"/>
<accession>A0A0A0JCY1</accession>
<evidence type="ECO:0000256" key="6">
    <source>
        <dbReference type="ARBA" id="ARBA00022777"/>
    </source>
</evidence>
<dbReference type="STRING" id="1385520.N802_08850"/>
<evidence type="ECO:0000256" key="3">
    <source>
        <dbReference type="ARBA" id="ARBA00012054"/>
    </source>
</evidence>
<comment type="caution">
    <text evidence="9">The sequence shown here is derived from an EMBL/GenBank/DDBJ whole genome shotgun (WGS) entry which is preliminary data.</text>
</comment>
<sequence>MDTSDVIVVMGVSGSGKTSVGRAIAAETSWDFIEGEAFFEPADREAYRAGTLDDAGMDNWLKVVGSWIDGYESTGRDAVLCCPALRRRDRDALRKGRPHVRFCHVTANRATLRNRVGAEGAQHLKDDVSALEPLGADEHGVTVSTEGDPYDIARKALASLGLDPGHS</sequence>
<evidence type="ECO:0000256" key="7">
    <source>
        <dbReference type="ARBA" id="ARBA00022840"/>
    </source>
</evidence>
<gene>
    <name evidence="9" type="ORF">N802_08850</name>
</gene>
<keyword evidence="5" id="KW-0547">Nucleotide-binding</keyword>
<keyword evidence="4" id="KW-0808">Transferase</keyword>
<protein>
    <recommendedName>
        <fullName evidence="3">gluconokinase</fullName>
        <ecNumber evidence="3">2.7.1.12</ecNumber>
    </recommendedName>
</protein>
<comment type="catalytic activity">
    <reaction evidence="8">
        <text>D-gluconate + ATP = 6-phospho-D-gluconate + ADP + H(+)</text>
        <dbReference type="Rhea" id="RHEA:19433"/>
        <dbReference type="ChEBI" id="CHEBI:15378"/>
        <dbReference type="ChEBI" id="CHEBI:18391"/>
        <dbReference type="ChEBI" id="CHEBI:30616"/>
        <dbReference type="ChEBI" id="CHEBI:58759"/>
        <dbReference type="ChEBI" id="CHEBI:456216"/>
        <dbReference type="EC" id="2.7.1.12"/>
    </reaction>
</comment>
<name>A0A0A0JCY1_9MICO</name>
<evidence type="ECO:0000313" key="10">
    <source>
        <dbReference type="Proteomes" id="UP000030002"/>
    </source>
</evidence>
<evidence type="ECO:0000313" key="9">
    <source>
        <dbReference type="EMBL" id="KGN33887.1"/>
    </source>
</evidence>
<keyword evidence="10" id="KW-1185">Reference proteome</keyword>
<dbReference type="GO" id="GO:0005524">
    <property type="term" value="F:ATP binding"/>
    <property type="evidence" value="ECO:0007669"/>
    <property type="project" value="UniProtKB-KW"/>
</dbReference>
<dbReference type="Proteomes" id="UP000030002">
    <property type="component" value="Unassembled WGS sequence"/>
</dbReference>
<dbReference type="InterPro" id="IPR027417">
    <property type="entry name" value="P-loop_NTPase"/>
</dbReference>
<dbReference type="PANTHER" id="PTHR43442">
    <property type="entry name" value="GLUCONOKINASE-RELATED"/>
    <property type="match status" value="1"/>
</dbReference>
<dbReference type="GO" id="GO:0005975">
    <property type="term" value="P:carbohydrate metabolic process"/>
    <property type="evidence" value="ECO:0007669"/>
    <property type="project" value="InterPro"/>
</dbReference>
<dbReference type="PANTHER" id="PTHR43442:SF3">
    <property type="entry name" value="GLUCONOKINASE-RELATED"/>
    <property type="match status" value="1"/>
</dbReference>
<dbReference type="InterPro" id="IPR006001">
    <property type="entry name" value="Therm_gnt_kin"/>
</dbReference>
<dbReference type="EMBL" id="AVPJ01000003">
    <property type="protein sequence ID" value="KGN33887.1"/>
    <property type="molecule type" value="Genomic_DNA"/>
</dbReference>
<dbReference type="Gene3D" id="3.40.50.300">
    <property type="entry name" value="P-loop containing nucleotide triphosphate hydrolases"/>
    <property type="match status" value="1"/>
</dbReference>
<proteinExistence type="inferred from homology"/>
<comment type="pathway">
    <text evidence="1">Carbohydrate acid metabolism.</text>
</comment>
<dbReference type="eggNOG" id="COG3265">
    <property type="taxonomic scope" value="Bacteria"/>
</dbReference>
<dbReference type="EC" id="2.7.1.12" evidence="3"/>
<evidence type="ECO:0000256" key="2">
    <source>
        <dbReference type="ARBA" id="ARBA00008420"/>
    </source>
</evidence>
<evidence type="ECO:0000256" key="4">
    <source>
        <dbReference type="ARBA" id="ARBA00022679"/>
    </source>
</evidence>
<keyword evidence="7" id="KW-0067">ATP-binding</keyword>
<dbReference type="GO" id="GO:0005737">
    <property type="term" value="C:cytoplasm"/>
    <property type="evidence" value="ECO:0007669"/>
    <property type="project" value="TreeGrafter"/>
</dbReference>
<reference evidence="9 10" key="1">
    <citation type="submission" date="2013-08" db="EMBL/GenBank/DDBJ databases">
        <title>The genome sequence of Knoellia sinensis.</title>
        <authorList>
            <person name="Zhu W."/>
            <person name="Wang G."/>
        </authorList>
    </citation>
    <scope>NUCLEOTIDE SEQUENCE [LARGE SCALE GENOMIC DNA]</scope>
    <source>
        <strain evidence="9 10">KCTC 19936</strain>
    </source>
</reference>
<comment type="similarity">
    <text evidence="2">Belongs to the gluconokinase GntK/GntV family.</text>
</comment>
<organism evidence="9 10">
    <name type="scientific">Knoellia sinensis KCTC 19936</name>
    <dbReference type="NCBI Taxonomy" id="1385520"/>
    <lineage>
        <taxon>Bacteria</taxon>
        <taxon>Bacillati</taxon>
        <taxon>Actinomycetota</taxon>
        <taxon>Actinomycetes</taxon>
        <taxon>Micrococcales</taxon>
        <taxon>Intrasporangiaceae</taxon>
        <taxon>Knoellia</taxon>
    </lineage>
</organism>
<keyword evidence="6 9" id="KW-0418">Kinase</keyword>
<evidence type="ECO:0000256" key="1">
    <source>
        <dbReference type="ARBA" id="ARBA00004761"/>
    </source>
</evidence>
<evidence type="ECO:0000256" key="8">
    <source>
        <dbReference type="ARBA" id="ARBA00048090"/>
    </source>
</evidence>
<dbReference type="GO" id="GO:0046316">
    <property type="term" value="F:gluconokinase activity"/>
    <property type="evidence" value="ECO:0007669"/>
    <property type="project" value="UniProtKB-EC"/>
</dbReference>
<dbReference type="RefSeq" id="WP_035913648.1">
    <property type="nucleotide sequence ID" value="NZ_AVPJ01000003.1"/>
</dbReference>
<dbReference type="AlphaFoldDB" id="A0A0A0JCY1"/>